<gene>
    <name evidence="5" type="ORF">B0T25DRAFT_577675</name>
</gene>
<keyword evidence="6" id="KW-1185">Reference proteome</keyword>
<accession>A0AAJ0MI21</accession>
<dbReference type="Pfam" id="PF12796">
    <property type="entry name" value="Ank_2"/>
    <property type="match status" value="1"/>
</dbReference>
<proteinExistence type="predicted"/>
<dbReference type="SUPFAM" id="SSF48403">
    <property type="entry name" value="Ankyrin repeat"/>
    <property type="match status" value="3"/>
</dbReference>
<evidence type="ECO:0000256" key="2">
    <source>
        <dbReference type="ARBA" id="ARBA00023043"/>
    </source>
</evidence>
<dbReference type="SMART" id="SM00248">
    <property type="entry name" value="ANK"/>
    <property type="match status" value="11"/>
</dbReference>
<feature type="repeat" description="ANK" evidence="3">
    <location>
        <begin position="875"/>
        <end position="907"/>
    </location>
</feature>
<dbReference type="PROSITE" id="PS50088">
    <property type="entry name" value="ANK_REPEAT"/>
    <property type="match status" value="3"/>
</dbReference>
<protein>
    <submittedName>
        <fullName evidence="5">Uncharacterized protein</fullName>
    </submittedName>
</protein>
<feature type="region of interest" description="Disordered" evidence="4">
    <location>
        <begin position="1109"/>
        <end position="1205"/>
    </location>
</feature>
<feature type="compositionally biased region" description="Basic and acidic residues" evidence="4">
    <location>
        <begin position="1109"/>
        <end position="1135"/>
    </location>
</feature>
<dbReference type="Pfam" id="PF00023">
    <property type="entry name" value="Ank"/>
    <property type="match status" value="1"/>
</dbReference>
<dbReference type="EMBL" id="JAUIQD010000002">
    <property type="protein sequence ID" value="KAK3359572.1"/>
    <property type="molecule type" value="Genomic_DNA"/>
</dbReference>
<feature type="repeat" description="ANK" evidence="3">
    <location>
        <begin position="908"/>
        <end position="940"/>
    </location>
</feature>
<keyword evidence="1" id="KW-0677">Repeat</keyword>
<reference evidence="5" key="1">
    <citation type="journal article" date="2023" name="Mol. Phylogenet. Evol.">
        <title>Genome-scale phylogeny and comparative genomics of the fungal order Sordariales.</title>
        <authorList>
            <person name="Hensen N."/>
            <person name="Bonometti L."/>
            <person name="Westerberg I."/>
            <person name="Brannstrom I.O."/>
            <person name="Guillou S."/>
            <person name="Cros-Aarteil S."/>
            <person name="Calhoun S."/>
            <person name="Haridas S."/>
            <person name="Kuo A."/>
            <person name="Mondo S."/>
            <person name="Pangilinan J."/>
            <person name="Riley R."/>
            <person name="LaButti K."/>
            <person name="Andreopoulos B."/>
            <person name="Lipzen A."/>
            <person name="Chen C."/>
            <person name="Yan M."/>
            <person name="Daum C."/>
            <person name="Ng V."/>
            <person name="Clum A."/>
            <person name="Steindorff A."/>
            <person name="Ohm R.A."/>
            <person name="Martin F."/>
            <person name="Silar P."/>
            <person name="Natvig D.O."/>
            <person name="Lalanne C."/>
            <person name="Gautier V."/>
            <person name="Ament-Velasquez S.L."/>
            <person name="Kruys A."/>
            <person name="Hutchinson M.I."/>
            <person name="Powell A.J."/>
            <person name="Barry K."/>
            <person name="Miller A.N."/>
            <person name="Grigoriev I.V."/>
            <person name="Debuchy R."/>
            <person name="Gladieux P."/>
            <person name="Hiltunen Thoren M."/>
            <person name="Johannesson H."/>
        </authorList>
    </citation>
    <scope>NUCLEOTIDE SEQUENCE</scope>
    <source>
        <strain evidence="5">CBS 955.72</strain>
    </source>
</reference>
<keyword evidence="2 3" id="KW-0040">ANK repeat</keyword>
<dbReference type="PANTHER" id="PTHR24198:SF165">
    <property type="entry name" value="ANKYRIN REPEAT-CONTAINING PROTEIN-RELATED"/>
    <property type="match status" value="1"/>
</dbReference>
<dbReference type="Proteomes" id="UP001275084">
    <property type="component" value="Unassembled WGS sequence"/>
</dbReference>
<evidence type="ECO:0000313" key="5">
    <source>
        <dbReference type="EMBL" id="KAK3359572.1"/>
    </source>
</evidence>
<dbReference type="Gene3D" id="1.25.40.20">
    <property type="entry name" value="Ankyrin repeat-containing domain"/>
    <property type="match status" value="4"/>
</dbReference>
<dbReference type="PANTHER" id="PTHR24198">
    <property type="entry name" value="ANKYRIN REPEAT AND PROTEIN KINASE DOMAIN-CONTAINING PROTEIN"/>
    <property type="match status" value="1"/>
</dbReference>
<feature type="compositionally biased region" description="Polar residues" evidence="4">
    <location>
        <begin position="1150"/>
        <end position="1164"/>
    </location>
</feature>
<dbReference type="InterPro" id="IPR002110">
    <property type="entry name" value="Ankyrin_rpt"/>
</dbReference>
<feature type="region of interest" description="Disordered" evidence="4">
    <location>
        <begin position="1226"/>
        <end position="1247"/>
    </location>
</feature>
<organism evidence="5 6">
    <name type="scientific">Lasiosphaeria hispida</name>
    <dbReference type="NCBI Taxonomy" id="260671"/>
    <lineage>
        <taxon>Eukaryota</taxon>
        <taxon>Fungi</taxon>
        <taxon>Dikarya</taxon>
        <taxon>Ascomycota</taxon>
        <taxon>Pezizomycotina</taxon>
        <taxon>Sordariomycetes</taxon>
        <taxon>Sordariomycetidae</taxon>
        <taxon>Sordariales</taxon>
        <taxon>Lasiosphaeriaceae</taxon>
        <taxon>Lasiosphaeria</taxon>
    </lineage>
</organism>
<feature type="repeat" description="ANK" evidence="3">
    <location>
        <begin position="122"/>
        <end position="154"/>
    </location>
</feature>
<comment type="caution">
    <text evidence="5">The sequence shown here is derived from an EMBL/GenBank/DDBJ whole genome shotgun (WGS) entry which is preliminary data.</text>
</comment>
<evidence type="ECO:0000256" key="3">
    <source>
        <dbReference type="PROSITE-ProRule" id="PRU00023"/>
    </source>
</evidence>
<dbReference type="PROSITE" id="PS50297">
    <property type="entry name" value="ANK_REP_REGION"/>
    <property type="match status" value="3"/>
</dbReference>
<reference evidence="5" key="2">
    <citation type="submission" date="2023-06" db="EMBL/GenBank/DDBJ databases">
        <authorList>
            <consortium name="Lawrence Berkeley National Laboratory"/>
            <person name="Haridas S."/>
            <person name="Hensen N."/>
            <person name="Bonometti L."/>
            <person name="Westerberg I."/>
            <person name="Brannstrom I.O."/>
            <person name="Guillou S."/>
            <person name="Cros-Aarteil S."/>
            <person name="Calhoun S."/>
            <person name="Kuo A."/>
            <person name="Mondo S."/>
            <person name="Pangilinan J."/>
            <person name="Riley R."/>
            <person name="Labutti K."/>
            <person name="Andreopoulos B."/>
            <person name="Lipzen A."/>
            <person name="Chen C."/>
            <person name="Yanf M."/>
            <person name="Daum C."/>
            <person name="Ng V."/>
            <person name="Clum A."/>
            <person name="Steindorff A."/>
            <person name="Ohm R."/>
            <person name="Martin F."/>
            <person name="Silar P."/>
            <person name="Natvig D."/>
            <person name="Lalanne C."/>
            <person name="Gautier V."/>
            <person name="Ament-Velasquez S.L."/>
            <person name="Kruys A."/>
            <person name="Hutchinson M.I."/>
            <person name="Powell A.J."/>
            <person name="Barry K."/>
            <person name="Miller A.N."/>
            <person name="Grigoriev I.V."/>
            <person name="Debuchy R."/>
            <person name="Gladieux P."/>
            <person name="Thoren M.H."/>
            <person name="Johannesson H."/>
        </authorList>
    </citation>
    <scope>NUCLEOTIDE SEQUENCE</scope>
    <source>
        <strain evidence="5">CBS 955.72</strain>
    </source>
</reference>
<sequence>METAIDQARRLLQAQRSLHADEQSFGCFCSPFSFQNDAAFTYQEANSVLSEVVEANGSADVVKALLAFGADINFIRRRSSGAWNKIILNQHKGQRSNILLRATTQCRPDTVRVLAAHADQENLDSVLHHAIARGDLSVLQALLDHGANPVQLHDDFLSAIYQNQVGLVQALLSGHRLPCLACRSTGLRLSVKNQSLDVTQLLLKCWADVNHDDAAALIDAVEMIRPDIVRALISGPVLPSPRSLDAAVGKAVELMGEKETRAGREILEMCLSAGAAGPNTTWLVTEGVLHAVRRSHTALLDIILRLRKPPQQYETFALLEAIQAEKIEILLKLLEFQPSSESLTVAVSQSMKIKDTQLRYEVARFLVGAGAQGMCTADGLVKATNLVTAKGEKRAETMSDRQINRQLFTLLLSHGVADVDYGQGEALQLAVQASRADLAEEIIARHPSPSSLGAALPWAMKISDRRERHSLVHILLRNQICEDAVGRALVELFKDGPGDMRVIELLLSRGSVNYNNGEVFTFAIRCFQPDSFSLLLTQGVSYKALFTAALEALNAPRSNRMIIFRQLLDRLQTDHLNISMKHLTLERDTDLGLVEMLLEAGAEATHEEGVCIKSAAYNFNLDLIRMLSRYSGHHEAIYTQAFLGVISRGRQWIAFENLEIVQLLLRHGASGQVVNKALVELVDHVACQDSQKDVGKMFLATLFGAKADVNHDNGKAIGVAAGKGDPFLLSLLLSRGATSAAASLALSIAIMAHHKEPLLLRLVAAFTDQRAAMLDVNHTIPSMLPPILMCLKSYPDSVALLDSLVNAGCQLEATVPSQVYANEVIKDRDGRPVSQGPEPVSVLMWTLLQPGGIRPSILKRLISHGADVSYTTPRTRANPLLLAARAGRREVVRILLEAGAKVLCKDVLGRSALFFASRSGDVDLVKLLLKSKPSVNDGSLHEASRGFHPQVTRLLIKAGHDPNFRSTRHEGRTALGEIALNGIVPDDPTDAEEALEVLCEAGASSLLKVRCKTVIFLALDNPKNESMTQLLLEKVLYRTINSQENTFQQGIYHYSPTMYVFKGILHGPRSEVLIRILRDHGAEDRFYASLNETQPEDAIGLPEEIKEYERERRSWGRQSRRTDEGYASDSRRTSERVQSSVHAKEMQYERQASSRRGSEMSQQHQHQRNRGPESMSMPGAFPQESKEQESRQRQLSFEGSEKARDRYRLKQEALYEQDRMVAEKEMREMYHSRDSRERKRREMTALKTQRGDVIGKVDLEELNRWRQREEFMKREQYGRSLTKNGLSVA</sequence>
<evidence type="ECO:0000256" key="1">
    <source>
        <dbReference type="ARBA" id="ARBA00022737"/>
    </source>
</evidence>
<evidence type="ECO:0000256" key="4">
    <source>
        <dbReference type="SAM" id="MobiDB-lite"/>
    </source>
</evidence>
<dbReference type="InterPro" id="IPR036770">
    <property type="entry name" value="Ankyrin_rpt-contain_sf"/>
</dbReference>
<name>A0AAJ0MI21_9PEZI</name>
<evidence type="ECO:0000313" key="6">
    <source>
        <dbReference type="Proteomes" id="UP001275084"/>
    </source>
</evidence>